<name>A0AAN4RJ79_9ENTE</name>
<evidence type="ECO:0000256" key="1">
    <source>
        <dbReference type="SAM" id="MobiDB-lite"/>
    </source>
</evidence>
<keyword evidence="7" id="KW-1185">Reference proteome</keyword>
<dbReference type="AlphaFoldDB" id="A0AAN4RJ79"/>
<dbReference type="EMBL" id="BKBO01000006">
    <property type="protein sequence ID" value="GEQ48716.1"/>
    <property type="molecule type" value="Genomic_DNA"/>
</dbReference>
<evidence type="ECO:0000256" key="2">
    <source>
        <dbReference type="SAM" id="Phobius"/>
    </source>
</evidence>
<dbReference type="Pfam" id="PF01841">
    <property type="entry name" value="Transglut_core"/>
    <property type="match status" value="1"/>
</dbReference>
<keyword evidence="2" id="KW-1133">Transmembrane helix</keyword>
<organism evidence="5 6">
    <name type="scientific">Tetragenococcus koreensis</name>
    <dbReference type="NCBI Taxonomy" id="290335"/>
    <lineage>
        <taxon>Bacteria</taxon>
        <taxon>Bacillati</taxon>
        <taxon>Bacillota</taxon>
        <taxon>Bacilli</taxon>
        <taxon>Lactobacillales</taxon>
        <taxon>Enterococcaceae</taxon>
        <taxon>Tetragenococcus</taxon>
    </lineage>
</organism>
<dbReference type="InterPro" id="IPR002931">
    <property type="entry name" value="Transglutaminase-like"/>
</dbReference>
<dbReference type="Proteomes" id="UP000886597">
    <property type="component" value="Unassembled WGS sequence"/>
</dbReference>
<evidence type="ECO:0000313" key="7">
    <source>
        <dbReference type="Proteomes" id="UP000886607"/>
    </source>
</evidence>
<dbReference type="KEGG" id="tkr:C7K43_08385"/>
<dbReference type="InterPro" id="IPR052901">
    <property type="entry name" value="Bact_TGase-like"/>
</dbReference>
<dbReference type="SMART" id="SM00460">
    <property type="entry name" value="TGc"/>
    <property type="match status" value="1"/>
</dbReference>
<dbReference type="EMBL" id="BKBQ01000006">
    <property type="protein sequence ID" value="GEQ53702.1"/>
    <property type="molecule type" value="Genomic_DNA"/>
</dbReference>
<dbReference type="RefSeq" id="WP_124006452.1">
    <property type="nucleotide sequence ID" value="NZ_BJYN01000016.1"/>
</dbReference>
<dbReference type="Gene3D" id="3.10.620.30">
    <property type="match status" value="1"/>
</dbReference>
<dbReference type="InterPro" id="IPR038765">
    <property type="entry name" value="Papain-like_cys_pep_sf"/>
</dbReference>
<feature type="transmembrane region" description="Helical" evidence="2">
    <location>
        <begin position="158"/>
        <end position="176"/>
    </location>
</feature>
<evidence type="ECO:0000313" key="4">
    <source>
        <dbReference type="EMBL" id="GEQ48716.1"/>
    </source>
</evidence>
<reference evidence="5" key="1">
    <citation type="submission" date="2019-08" db="EMBL/GenBank/DDBJ databases">
        <authorList>
            <person name="Ishikawa M."/>
            <person name="Suzuki T."/>
            <person name="Matsutani M."/>
        </authorList>
    </citation>
    <scope>NUCLEOTIDE SEQUENCE</scope>
    <source>
        <strain evidence="5">7C1</strain>
        <strain evidence="4">8C4</strain>
    </source>
</reference>
<evidence type="ECO:0000313" key="6">
    <source>
        <dbReference type="Proteomes" id="UP000886597"/>
    </source>
</evidence>
<reference evidence="5" key="2">
    <citation type="journal article" date="2020" name="Int. Dairy J.">
        <title>Lactic acid bacterial diversity in Brie cheese focusing on salt concentration and pH of isolation medium and characterisation of halophilic and alkaliphilic lactic acid bacterial isolates.</title>
        <authorList>
            <person name="Unno R."/>
            <person name="Matsutani M."/>
            <person name="Suzuki T."/>
            <person name="Kodama K."/>
            <person name="Matsushita H."/>
            <person name="Yamasato K."/>
            <person name="Koizumi Y."/>
            <person name="Ishikawa M."/>
        </authorList>
    </citation>
    <scope>NUCLEOTIDE SEQUENCE</scope>
    <source>
        <strain evidence="5">7C1</strain>
        <strain evidence="4">8C4</strain>
    </source>
</reference>
<feature type="transmembrane region" description="Helical" evidence="2">
    <location>
        <begin position="135"/>
        <end position="151"/>
    </location>
</feature>
<evidence type="ECO:0000313" key="5">
    <source>
        <dbReference type="EMBL" id="GEQ53702.1"/>
    </source>
</evidence>
<gene>
    <name evidence="4" type="ORF">TK11N_05680</name>
    <name evidence="5" type="ORF">TK2N_05460</name>
</gene>
<proteinExistence type="predicted"/>
<keyword evidence="2" id="KW-0812">Transmembrane</keyword>
<dbReference type="Proteomes" id="UP000886607">
    <property type="component" value="Unassembled WGS sequence"/>
</dbReference>
<dbReference type="SUPFAM" id="SSF54001">
    <property type="entry name" value="Cysteine proteinases"/>
    <property type="match status" value="1"/>
</dbReference>
<feature type="transmembrane region" description="Helical" evidence="2">
    <location>
        <begin position="112"/>
        <end position="129"/>
    </location>
</feature>
<dbReference type="GeneID" id="69985960"/>
<feature type="compositionally biased region" description="Low complexity" evidence="1">
    <location>
        <begin position="540"/>
        <end position="579"/>
    </location>
</feature>
<protein>
    <submittedName>
        <fullName evidence="5">Membrane associated transglutaminase-like protein</fullName>
    </submittedName>
</protein>
<feature type="domain" description="Transglutaminase-like" evidence="3">
    <location>
        <begin position="459"/>
        <end position="529"/>
    </location>
</feature>
<feature type="transmembrane region" description="Helical" evidence="2">
    <location>
        <begin position="601"/>
        <end position="619"/>
    </location>
</feature>
<comment type="caution">
    <text evidence="5">The sequence shown here is derived from an EMBL/GenBank/DDBJ whole genome shotgun (WGS) entry which is preliminary data.</text>
</comment>
<dbReference type="PANTHER" id="PTHR42736">
    <property type="entry name" value="PROTEIN-GLUTAMINE GAMMA-GLUTAMYLTRANSFERASE"/>
    <property type="match status" value="1"/>
</dbReference>
<keyword evidence="2" id="KW-0472">Membrane</keyword>
<feature type="region of interest" description="Disordered" evidence="1">
    <location>
        <begin position="540"/>
        <end position="590"/>
    </location>
</feature>
<feature type="transmembrane region" description="Helical" evidence="2">
    <location>
        <begin position="36"/>
        <end position="53"/>
    </location>
</feature>
<accession>A0AAN4RJ79</accession>
<sequence length="717" mass="82504">MRKRIYNKATPMILTFLTFSTAFYQLLKFYHMENQLNYNIVVIALFCLIAGIIPRWFLKIPLYFLVLYSGLFLNFPQNMSFSLNWGAIFWERLVNLNQLFIMGRIGYLPEEIAVSLVFFFMILLIELVIEYERVVISYLIIICYMLFLTIYNDIELHVEIVLFASLGLLQRFLIVHKKNKQNYLVITALLSVFLLVTLAIPSEFIETKMLEPSATLRNYLNTKGFYQFIEETGAGNLSRSGFSENDEVLGGPLLDDNQIILEAQQRSPHYWRIDSKSRYTGSGWESLGSEDAVLDAYNGTQIELPNNDYQGSFAEKEEIRLNREVLDSYLPLPYGNKQVRVEDATTELYVNQETQRVDFQNTSQPDSFQIDWQDFDYTMEELADVSLATPDSALDYLQLPEQLPERVSDLAEELTAEEDTLIGQVTAIQDYLKNSGNFRYSKIDAGFPTENQDYVDHFLFNSQVGYCDNFSSAMVVMLRSVGIPARWTKGFSSGEEVSEDRYVVRNSDAHSWPEVYFEGYGWLPFEPTPSFSQPLEQTDAAANDNTDSSTTNSSTTEETTETSSTQSSSTTSTESTTATETEEGTGPTNNRFLQISPFVRNILYGGLIVAILGLVYILWRNYFYLYMLVLIKINNASILKIYPKLLNRAEKFVFRTPEQPLNQYAQIFEERYPEFNGTFIKLTDSYEKSLYGSVAEVDEQERKLIFELTRKLAKIKK</sequence>
<feature type="transmembrane region" description="Helical" evidence="2">
    <location>
        <begin position="182"/>
        <end position="200"/>
    </location>
</feature>
<evidence type="ECO:0000259" key="3">
    <source>
        <dbReference type="SMART" id="SM00460"/>
    </source>
</evidence>
<dbReference type="PANTHER" id="PTHR42736:SF1">
    <property type="entry name" value="PROTEIN-GLUTAMINE GAMMA-GLUTAMYLTRANSFERASE"/>
    <property type="match status" value="1"/>
</dbReference>